<accession>A0AAN5CNE8</accession>
<name>A0AAN5CNE8_9BILA</name>
<evidence type="ECO:0000313" key="2">
    <source>
        <dbReference type="Proteomes" id="UP001328107"/>
    </source>
</evidence>
<proteinExistence type="predicted"/>
<dbReference type="AlphaFoldDB" id="A0AAN5CNE8"/>
<sequence length="96" mass="10814">GDAMRDICSVIHEDGILPSQFESDWSEIPSSSNHDYLGHSSRSNVEDVVETFLQQLRRLSYASSDHSEEVMFDARDVTGPFQGAIFRTIPNDSFTM</sequence>
<dbReference type="EMBL" id="BTRK01000004">
    <property type="protein sequence ID" value="GMR47614.1"/>
    <property type="molecule type" value="Genomic_DNA"/>
</dbReference>
<organism evidence="1 2">
    <name type="scientific">Pristionchus mayeri</name>
    <dbReference type="NCBI Taxonomy" id="1317129"/>
    <lineage>
        <taxon>Eukaryota</taxon>
        <taxon>Metazoa</taxon>
        <taxon>Ecdysozoa</taxon>
        <taxon>Nematoda</taxon>
        <taxon>Chromadorea</taxon>
        <taxon>Rhabditida</taxon>
        <taxon>Rhabditina</taxon>
        <taxon>Diplogasteromorpha</taxon>
        <taxon>Diplogasteroidea</taxon>
        <taxon>Neodiplogasteridae</taxon>
        <taxon>Pristionchus</taxon>
    </lineage>
</organism>
<reference evidence="2" key="1">
    <citation type="submission" date="2022-10" db="EMBL/GenBank/DDBJ databases">
        <title>Genome assembly of Pristionchus species.</title>
        <authorList>
            <person name="Yoshida K."/>
            <person name="Sommer R.J."/>
        </authorList>
    </citation>
    <scope>NUCLEOTIDE SEQUENCE [LARGE SCALE GENOMIC DNA]</scope>
    <source>
        <strain evidence="2">RS5460</strain>
    </source>
</reference>
<feature type="non-terminal residue" evidence="1">
    <location>
        <position position="1"/>
    </location>
</feature>
<protein>
    <submittedName>
        <fullName evidence="1">Uncharacterized protein</fullName>
    </submittedName>
</protein>
<gene>
    <name evidence="1" type="ORF">PMAYCL1PPCAC_17809</name>
</gene>
<keyword evidence="2" id="KW-1185">Reference proteome</keyword>
<evidence type="ECO:0000313" key="1">
    <source>
        <dbReference type="EMBL" id="GMR47614.1"/>
    </source>
</evidence>
<comment type="caution">
    <text evidence="1">The sequence shown here is derived from an EMBL/GenBank/DDBJ whole genome shotgun (WGS) entry which is preliminary data.</text>
</comment>
<dbReference type="Proteomes" id="UP001328107">
    <property type="component" value="Unassembled WGS sequence"/>
</dbReference>